<reference evidence="2" key="1">
    <citation type="submission" date="2022-01" db="EMBL/GenBank/DDBJ databases">
        <authorList>
            <person name="King R."/>
        </authorList>
    </citation>
    <scope>NUCLEOTIDE SEQUENCE</scope>
</reference>
<accession>A0A9N9X8P4</accession>
<keyword evidence="1" id="KW-0472">Membrane</keyword>
<keyword evidence="3" id="KW-1185">Reference proteome</keyword>
<organism evidence="2 3">
    <name type="scientific">Diabrotica balteata</name>
    <name type="common">Banded cucumber beetle</name>
    <dbReference type="NCBI Taxonomy" id="107213"/>
    <lineage>
        <taxon>Eukaryota</taxon>
        <taxon>Metazoa</taxon>
        <taxon>Ecdysozoa</taxon>
        <taxon>Arthropoda</taxon>
        <taxon>Hexapoda</taxon>
        <taxon>Insecta</taxon>
        <taxon>Pterygota</taxon>
        <taxon>Neoptera</taxon>
        <taxon>Endopterygota</taxon>
        <taxon>Coleoptera</taxon>
        <taxon>Polyphaga</taxon>
        <taxon>Cucujiformia</taxon>
        <taxon>Chrysomeloidea</taxon>
        <taxon>Chrysomelidae</taxon>
        <taxon>Galerucinae</taxon>
        <taxon>Diabroticina</taxon>
        <taxon>Diabroticites</taxon>
        <taxon>Diabrotica</taxon>
    </lineage>
</organism>
<dbReference type="EMBL" id="OU898277">
    <property type="protein sequence ID" value="CAG9829337.1"/>
    <property type="molecule type" value="Genomic_DNA"/>
</dbReference>
<evidence type="ECO:0000313" key="3">
    <source>
        <dbReference type="Proteomes" id="UP001153709"/>
    </source>
</evidence>
<proteinExistence type="predicted"/>
<dbReference type="Proteomes" id="UP001153709">
    <property type="component" value="Chromosome 2"/>
</dbReference>
<gene>
    <name evidence="2" type="ORF">DIABBA_LOCUS3162</name>
</gene>
<feature type="transmembrane region" description="Helical" evidence="1">
    <location>
        <begin position="53"/>
        <end position="69"/>
    </location>
</feature>
<name>A0A9N9X8P4_DIABA</name>
<evidence type="ECO:0000256" key="1">
    <source>
        <dbReference type="SAM" id="Phobius"/>
    </source>
</evidence>
<evidence type="ECO:0000313" key="2">
    <source>
        <dbReference type="EMBL" id="CAG9829337.1"/>
    </source>
</evidence>
<protein>
    <submittedName>
        <fullName evidence="2">Uncharacterized protein</fullName>
    </submittedName>
</protein>
<keyword evidence="1" id="KW-0812">Transmembrane</keyword>
<sequence>MYFKSYQKYKYYNKMDCVNVCENESQEYLYQKTLIRRFQNENSYLIVGLHRKNLILLMYVCYLPFWSSFTPI</sequence>
<keyword evidence="1" id="KW-1133">Transmembrane helix</keyword>
<dbReference type="AlphaFoldDB" id="A0A9N9X8P4"/>